<dbReference type="PANTHER" id="PTHR46328:SF38">
    <property type="entry name" value="FAR1 DNA-BINDING DOMAIN PROTEIN"/>
    <property type="match status" value="1"/>
</dbReference>
<keyword evidence="4" id="KW-1185">Reference proteome</keyword>
<dbReference type="InterPro" id="IPR004330">
    <property type="entry name" value="FAR1_DNA_bnd_dom"/>
</dbReference>
<evidence type="ECO:0000313" key="3">
    <source>
        <dbReference type="EMBL" id="KAF6160667.1"/>
    </source>
</evidence>
<feature type="domain" description="FAR1" evidence="2">
    <location>
        <begin position="84"/>
        <end position="175"/>
    </location>
</feature>
<evidence type="ECO:0000256" key="1">
    <source>
        <dbReference type="SAM" id="MobiDB-lite"/>
    </source>
</evidence>
<sequence>MESNLRDIDSNSQLHEFDLSFDDPSEYVSESCSEGEEAYVDELDRDRELQGDDEDQRQVNEHAKNCTRKPQVGMVFDSIDDACQFYSNYAREMGFGIRRGSSRKSKKDYMTVIWREFVCSKEGFRHERYKQKEATKKKKRGETRTGCEAKLVIKLQREKGSWMVSMFVEKHNHEYETQRKRQSSSSGKKVSESQSDEAMPPSVLSFDISLPSHDATEPVI</sequence>
<evidence type="ECO:0000259" key="2">
    <source>
        <dbReference type="Pfam" id="PF03101"/>
    </source>
</evidence>
<evidence type="ECO:0000313" key="4">
    <source>
        <dbReference type="Proteomes" id="UP000541444"/>
    </source>
</evidence>
<dbReference type="Pfam" id="PF03101">
    <property type="entry name" value="FAR1"/>
    <property type="match status" value="1"/>
</dbReference>
<accession>A0A7J7N0N2</accession>
<dbReference type="OrthoDB" id="688325at2759"/>
<gene>
    <name evidence="3" type="ORF">GIB67_019607</name>
</gene>
<comment type="caution">
    <text evidence="3">The sequence shown here is derived from an EMBL/GenBank/DDBJ whole genome shotgun (WGS) entry which is preliminary data.</text>
</comment>
<reference evidence="3 4" key="1">
    <citation type="journal article" date="2020" name="IScience">
        <title>Genome Sequencing of the Endangered Kingdonia uniflora (Circaeasteraceae, Ranunculales) Reveals Potential Mechanisms of Evolutionary Specialization.</title>
        <authorList>
            <person name="Sun Y."/>
            <person name="Deng T."/>
            <person name="Zhang A."/>
            <person name="Moore M.J."/>
            <person name="Landis J.B."/>
            <person name="Lin N."/>
            <person name="Zhang H."/>
            <person name="Zhang X."/>
            <person name="Huang J."/>
            <person name="Zhang X."/>
            <person name="Sun H."/>
            <person name="Wang H."/>
        </authorList>
    </citation>
    <scope>NUCLEOTIDE SEQUENCE [LARGE SCALE GENOMIC DNA]</scope>
    <source>
        <strain evidence="3">TB1705</strain>
        <tissue evidence="3">Leaf</tissue>
    </source>
</reference>
<dbReference type="PANTHER" id="PTHR46328">
    <property type="entry name" value="FAR-RED IMPAIRED RESPONSIVE (FAR1) FAMILY PROTEIN-RELATED"/>
    <property type="match status" value="1"/>
</dbReference>
<feature type="region of interest" description="Disordered" evidence="1">
    <location>
        <begin position="16"/>
        <end position="35"/>
    </location>
</feature>
<protein>
    <recommendedName>
        <fullName evidence="2">FAR1 domain-containing protein</fullName>
    </recommendedName>
</protein>
<organism evidence="3 4">
    <name type="scientific">Kingdonia uniflora</name>
    <dbReference type="NCBI Taxonomy" id="39325"/>
    <lineage>
        <taxon>Eukaryota</taxon>
        <taxon>Viridiplantae</taxon>
        <taxon>Streptophyta</taxon>
        <taxon>Embryophyta</taxon>
        <taxon>Tracheophyta</taxon>
        <taxon>Spermatophyta</taxon>
        <taxon>Magnoliopsida</taxon>
        <taxon>Ranunculales</taxon>
        <taxon>Circaeasteraceae</taxon>
        <taxon>Kingdonia</taxon>
    </lineage>
</organism>
<dbReference type="AlphaFoldDB" id="A0A7J7N0N2"/>
<dbReference type="Proteomes" id="UP000541444">
    <property type="component" value="Unassembled WGS sequence"/>
</dbReference>
<feature type="region of interest" description="Disordered" evidence="1">
    <location>
        <begin position="173"/>
        <end position="220"/>
    </location>
</feature>
<name>A0A7J7N0N2_9MAGN</name>
<proteinExistence type="predicted"/>
<dbReference type="EMBL" id="JACGCM010001161">
    <property type="protein sequence ID" value="KAF6160667.1"/>
    <property type="molecule type" value="Genomic_DNA"/>
</dbReference>